<dbReference type="GeneID" id="81427746"/>
<dbReference type="RefSeq" id="XP_056540999.1">
    <property type="nucleotide sequence ID" value="XM_056688570.1"/>
</dbReference>
<dbReference type="GO" id="GO:0005886">
    <property type="term" value="C:plasma membrane"/>
    <property type="evidence" value="ECO:0007669"/>
    <property type="project" value="TreeGrafter"/>
</dbReference>
<dbReference type="GO" id="GO:0140107">
    <property type="term" value="F:high-affinity potassium ion transmembrane transporter activity"/>
    <property type="evidence" value="ECO:0007669"/>
    <property type="project" value="TreeGrafter"/>
</dbReference>
<feature type="transmembrane region" description="Helical" evidence="7">
    <location>
        <begin position="287"/>
        <end position="308"/>
    </location>
</feature>
<sequence>MPTMAALLELNTLTLHYAYFILASMIGSVVLFTTSTQIQNLHFVDALFMSFNAMTGAGLNVLDLSTLNVPQQGTLFTLLILGHAIPILGIISLLRALALRLGLKDQSNKKGGKQILPHKSILQIQETQPHEDGKNTISAKNTSLSKINIAVKDLQVHISSPGEPEIPWNARNVIIVTDPTDPDQSQGVASITSIGGRKNFYNVESFLSRVFATLKSMMQRLGKILSCWSGSIGCNETNLVEYRALALISVLTIFYTVVLLCFGIMSIGFWSKYSRPDIPRTDGVSPFWAGAFLATSAFGNNGMSLINANMTPYQREWVCVSLYPGWHTFFLFCTILVLNGILTGAFELASIHNTEIEALPLKYRVLDGLFQSLCVRSGGFTVVAFDELPQGLLTLYVLMMYLPASPVSAATSRSTETTTTGSAKVPFVEADKWVYSSSASGSTNALFAGGYFLCRQISFHLGHDIWWLGVAVLLISVVESDHYKSQPVAFSTFNIIFEVVSAYSCVGVSIGYPGKHYSFCGEWYSFSKLLLVSLSLWGRHRSLSALTEKSISLCVSPEAADEEMMILQKDKAEQV</sequence>
<reference evidence="8" key="2">
    <citation type="journal article" date="2023" name="IMA Fungus">
        <title>Comparative genomic study of the Penicillium genus elucidates a diverse pangenome and 15 lateral gene transfer events.</title>
        <authorList>
            <person name="Petersen C."/>
            <person name="Sorensen T."/>
            <person name="Nielsen M.R."/>
            <person name="Sondergaard T.E."/>
            <person name="Sorensen J.L."/>
            <person name="Fitzpatrick D.A."/>
            <person name="Frisvad J.C."/>
            <person name="Nielsen K.L."/>
        </authorList>
    </citation>
    <scope>NUCLEOTIDE SEQUENCE</scope>
    <source>
        <strain evidence="8">IBT 26290</strain>
    </source>
</reference>
<keyword evidence="6 7" id="KW-0472">Membrane</keyword>
<dbReference type="PANTHER" id="PTHR31064:SF37">
    <property type="entry name" value="TRANSPORTER, PUTATIVE (EUROFUNG)-RELATED"/>
    <property type="match status" value="1"/>
</dbReference>
<proteinExistence type="predicted"/>
<dbReference type="InterPro" id="IPR051143">
    <property type="entry name" value="TrkH_K-transport"/>
</dbReference>
<dbReference type="GO" id="GO:1990573">
    <property type="term" value="P:potassium ion import across plasma membrane"/>
    <property type="evidence" value="ECO:0007669"/>
    <property type="project" value="TreeGrafter"/>
</dbReference>
<evidence type="ECO:0000256" key="1">
    <source>
        <dbReference type="ARBA" id="ARBA00004141"/>
    </source>
</evidence>
<dbReference type="Pfam" id="PF02386">
    <property type="entry name" value="TrkH"/>
    <property type="match status" value="1"/>
</dbReference>
<keyword evidence="4 7" id="KW-1133">Transmembrane helix</keyword>
<evidence type="ECO:0000256" key="4">
    <source>
        <dbReference type="ARBA" id="ARBA00022989"/>
    </source>
</evidence>
<feature type="transmembrane region" description="Helical" evidence="7">
    <location>
        <begin position="74"/>
        <end position="94"/>
    </location>
</feature>
<organism evidence="8 9">
    <name type="scientific">Penicillium canariense</name>
    <dbReference type="NCBI Taxonomy" id="189055"/>
    <lineage>
        <taxon>Eukaryota</taxon>
        <taxon>Fungi</taxon>
        <taxon>Dikarya</taxon>
        <taxon>Ascomycota</taxon>
        <taxon>Pezizomycotina</taxon>
        <taxon>Eurotiomycetes</taxon>
        <taxon>Eurotiomycetidae</taxon>
        <taxon>Eurotiales</taxon>
        <taxon>Aspergillaceae</taxon>
        <taxon>Penicillium</taxon>
    </lineage>
</organism>
<evidence type="ECO:0000256" key="2">
    <source>
        <dbReference type="ARBA" id="ARBA00022448"/>
    </source>
</evidence>
<evidence type="ECO:0000256" key="7">
    <source>
        <dbReference type="SAM" id="Phobius"/>
    </source>
</evidence>
<dbReference type="Proteomes" id="UP001149163">
    <property type="component" value="Unassembled WGS sequence"/>
</dbReference>
<evidence type="ECO:0000256" key="3">
    <source>
        <dbReference type="ARBA" id="ARBA00022692"/>
    </source>
</evidence>
<dbReference type="EMBL" id="JAPQKN010000004">
    <property type="protein sequence ID" value="KAJ5159441.1"/>
    <property type="molecule type" value="Genomic_DNA"/>
</dbReference>
<keyword evidence="5" id="KW-0406">Ion transport</keyword>
<name>A0A9W9HXK3_9EURO</name>
<evidence type="ECO:0000313" key="8">
    <source>
        <dbReference type="EMBL" id="KAJ5159441.1"/>
    </source>
</evidence>
<keyword evidence="2" id="KW-0813">Transport</keyword>
<keyword evidence="9" id="KW-1185">Reference proteome</keyword>
<reference evidence="8" key="1">
    <citation type="submission" date="2022-11" db="EMBL/GenBank/DDBJ databases">
        <authorList>
            <person name="Petersen C."/>
        </authorList>
    </citation>
    <scope>NUCLEOTIDE SEQUENCE</scope>
    <source>
        <strain evidence="8">IBT 26290</strain>
    </source>
</reference>
<protein>
    <submittedName>
        <fullName evidence="8">Uncharacterized protein</fullName>
    </submittedName>
</protein>
<feature type="transmembrane region" description="Helical" evidence="7">
    <location>
        <begin position="16"/>
        <end position="34"/>
    </location>
</feature>
<feature type="transmembrane region" description="Helical" evidence="7">
    <location>
        <begin position="329"/>
        <end position="349"/>
    </location>
</feature>
<dbReference type="InterPro" id="IPR003445">
    <property type="entry name" value="Cat_transpt"/>
</dbReference>
<feature type="transmembrane region" description="Helical" evidence="7">
    <location>
        <begin position="245"/>
        <end position="267"/>
    </location>
</feature>
<dbReference type="GO" id="GO:0030007">
    <property type="term" value="P:intracellular potassium ion homeostasis"/>
    <property type="evidence" value="ECO:0007669"/>
    <property type="project" value="TreeGrafter"/>
</dbReference>
<dbReference type="AlphaFoldDB" id="A0A9W9HXK3"/>
<accession>A0A9W9HXK3</accession>
<feature type="transmembrane region" description="Helical" evidence="7">
    <location>
        <begin position="41"/>
        <end position="62"/>
    </location>
</feature>
<dbReference type="PANTHER" id="PTHR31064">
    <property type="entry name" value="POTASSIUM TRANSPORT PROTEIN DDB_G0292412-RELATED"/>
    <property type="match status" value="1"/>
</dbReference>
<evidence type="ECO:0000313" key="9">
    <source>
        <dbReference type="Proteomes" id="UP001149163"/>
    </source>
</evidence>
<dbReference type="OrthoDB" id="9999863at2759"/>
<evidence type="ECO:0000256" key="6">
    <source>
        <dbReference type="ARBA" id="ARBA00023136"/>
    </source>
</evidence>
<comment type="caution">
    <text evidence="8">The sequence shown here is derived from an EMBL/GenBank/DDBJ whole genome shotgun (WGS) entry which is preliminary data.</text>
</comment>
<keyword evidence="3 7" id="KW-0812">Transmembrane</keyword>
<evidence type="ECO:0000256" key="5">
    <source>
        <dbReference type="ARBA" id="ARBA00023065"/>
    </source>
</evidence>
<comment type="subcellular location">
    <subcellularLocation>
        <location evidence="1">Membrane</location>
        <topology evidence="1">Multi-pass membrane protein</topology>
    </subcellularLocation>
</comment>
<gene>
    <name evidence="8" type="ORF">N7482_006445</name>
</gene>